<feature type="domain" description="N-acetyltransferase" evidence="1">
    <location>
        <begin position="22"/>
        <end position="223"/>
    </location>
</feature>
<organism evidence="2 3">
    <name type="scientific">Cytobacillus purgationiresistens</name>
    <dbReference type="NCBI Taxonomy" id="863449"/>
    <lineage>
        <taxon>Bacteria</taxon>
        <taxon>Bacillati</taxon>
        <taxon>Bacillota</taxon>
        <taxon>Bacilli</taxon>
        <taxon>Bacillales</taxon>
        <taxon>Bacillaceae</taxon>
        <taxon>Cytobacillus</taxon>
    </lineage>
</organism>
<evidence type="ECO:0000313" key="3">
    <source>
        <dbReference type="Proteomes" id="UP001238088"/>
    </source>
</evidence>
<keyword evidence="3" id="KW-1185">Reference proteome</keyword>
<accession>A0ABU0AM54</accession>
<dbReference type="Pfam" id="PF00583">
    <property type="entry name" value="Acetyltransf_1"/>
    <property type="match status" value="1"/>
</dbReference>
<protein>
    <submittedName>
        <fullName evidence="2">Ribosomal protein S18 acetylase RimI-like enzyme</fullName>
    </submittedName>
</protein>
<gene>
    <name evidence="2" type="ORF">J2S17_004233</name>
</gene>
<dbReference type="InterPro" id="IPR016181">
    <property type="entry name" value="Acyl_CoA_acyltransferase"/>
</dbReference>
<dbReference type="PROSITE" id="PS51186">
    <property type="entry name" value="GNAT"/>
    <property type="match status" value="1"/>
</dbReference>
<evidence type="ECO:0000259" key="1">
    <source>
        <dbReference type="PROSITE" id="PS51186"/>
    </source>
</evidence>
<dbReference type="Gene3D" id="3.40.630.30">
    <property type="match status" value="1"/>
</dbReference>
<dbReference type="InterPro" id="IPR000182">
    <property type="entry name" value="GNAT_dom"/>
</dbReference>
<name>A0ABU0AM54_9BACI</name>
<dbReference type="Proteomes" id="UP001238088">
    <property type="component" value="Unassembled WGS sequence"/>
</dbReference>
<dbReference type="CDD" id="cd04301">
    <property type="entry name" value="NAT_SF"/>
    <property type="match status" value="1"/>
</dbReference>
<dbReference type="EMBL" id="JAUSUB010000022">
    <property type="protein sequence ID" value="MDQ0272341.1"/>
    <property type="molecule type" value="Genomic_DNA"/>
</dbReference>
<reference evidence="2 3" key="1">
    <citation type="submission" date="2023-07" db="EMBL/GenBank/DDBJ databases">
        <title>Genomic Encyclopedia of Type Strains, Phase IV (KMG-IV): sequencing the most valuable type-strain genomes for metagenomic binning, comparative biology and taxonomic classification.</title>
        <authorList>
            <person name="Goeker M."/>
        </authorList>
    </citation>
    <scope>NUCLEOTIDE SEQUENCE [LARGE SCALE GENOMIC DNA]</scope>
    <source>
        <strain evidence="2 3">DSM 23494</strain>
    </source>
</reference>
<comment type="caution">
    <text evidence="2">The sequence shown here is derived from an EMBL/GenBank/DDBJ whole genome shotgun (WGS) entry which is preliminary data.</text>
</comment>
<proteinExistence type="predicted"/>
<dbReference type="SUPFAM" id="SSF55729">
    <property type="entry name" value="Acyl-CoA N-acyltransferases (Nat)"/>
    <property type="match status" value="1"/>
</dbReference>
<sequence>MMDKQMYRHEFSVFHEDKPVPAVIRNYQQTDFKDLIEIQAECFPPPFSSDLWWNEEQLSNHVALFQEGALCIEIDGKLAGSLTGLCVDFNPMHPIHTWKEMTDNGFIRTHNPHGNTLYIVDIAIRPKYRKLGLGKMLMQAMYQVVIQLGLERLLGGGRMPGYHNVVKSVSPEAYVASVVNGERRDPVLTFLLRCGRMPIAIAKEYLEDEESHNYGVLMEWKNPFN</sequence>
<evidence type="ECO:0000313" key="2">
    <source>
        <dbReference type="EMBL" id="MDQ0272341.1"/>
    </source>
</evidence>